<feature type="region of interest" description="Disordered" evidence="1">
    <location>
        <begin position="87"/>
        <end position="116"/>
    </location>
</feature>
<organism evidence="2 3">
    <name type="scientific">Chaetoceros tenuissimus</name>
    <dbReference type="NCBI Taxonomy" id="426638"/>
    <lineage>
        <taxon>Eukaryota</taxon>
        <taxon>Sar</taxon>
        <taxon>Stramenopiles</taxon>
        <taxon>Ochrophyta</taxon>
        <taxon>Bacillariophyta</taxon>
        <taxon>Coscinodiscophyceae</taxon>
        <taxon>Chaetocerotophycidae</taxon>
        <taxon>Chaetocerotales</taxon>
        <taxon>Chaetocerotaceae</taxon>
        <taxon>Chaetoceros</taxon>
    </lineage>
</organism>
<feature type="compositionally biased region" description="Polar residues" evidence="1">
    <location>
        <begin position="444"/>
        <end position="456"/>
    </location>
</feature>
<feature type="compositionally biased region" description="Acidic residues" evidence="1">
    <location>
        <begin position="1275"/>
        <end position="1284"/>
    </location>
</feature>
<name>A0AAD3H6A5_9STRA</name>
<feature type="region of interest" description="Disordered" evidence="1">
    <location>
        <begin position="1129"/>
        <end position="1164"/>
    </location>
</feature>
<feature type="compositionally biased region" description="Polar residues" evidence="1">
    <location>
        <begin position="309"/>
        <end position="320"/>
    </location>
</feature>
<feature type="compositionally biased region" description="Acidic residues" evidence="1">
    <location>
        <begin position="720"/>
        <end position="746"/>
    </location>
</feature>
<evidence type="ECO:0000256" key="1">
    <source>
        <dbReference type="SAM" id="MobiDB-lite"/>
    </source>
</evidence>
<feature type="compositionally biased region" description="Acidic residues" evidence="1">
    <location>
        <begin position="665"/>
        <end position="691"/>
    </location>
</feature>
<protein>
    <submittedName>
        <fullName evidence="2">Uncharacterized protein</fullName>
    </submittedName>
</protein>
<feature type="region of interest" description="Disordered" evidence="1">
    <location>
        <begin position="489"/>
        <end position="953"/>
    </location>
</feature>
<proteinExistence type="predicted"/>
<feature type="region of interest" description="Disordered" evidence="1">
    <location>
        <begin position="1"/>
        <end position="35"/>
    </location>
</feature>
<feature type="compositionally biased region" description="Acidic residues" evidence="1">
    <location>
        <begin position="829"/>
        <end position="854"/>
    </location>
</feature>
<feature type="compositionally biased region" description="Acidic residues" evidence="1">
    <location>
        <begin position="929"/>
        <end position="940"/>
    </location>
</feature>
<sequence>MEESEDLSGKETLGEEPINISGGVDLGQEHKNPEGMDLPLVTERQIADTGAIFNEEINGEDDELSFGSFQSEATSVTASSVKVASEIMEESNEPLSTENHLLAPDPEAKLNPRSGEDVDCVQNEDEIAHVEIVNDENNDDGNDEFEDFGDFNDGHSNFQEHDHANIESRHEQDTHIMDHTESIQVDHDCKAKSAAIDNMDVEESPGPIQDSFFVEEVEATMDGECNNYSHGHIEPTSSHDVFEEFEEFIENDFESNIAENNGTSSTIDACITSSDNNDIDVHPSSVHLDVTDACDEPNLEEMKTRNENDNSQELDTSPNLVNDKNNETDEETNKKKNCNDAILFDNLDDFGESSNLPHLDAKSNESEECGNEANGLSLEDNNNITNTKLDHVPYQDYSEFKDTSLPGSDKIQGNDLDSSIDFHEKQDIVMKNEVNDGYDKVPNLNDNNASIESTETNNEDIKSTGNDEENSRFGVEVVHVDDHNRYDIAPAANDETLEKFDDSLPTRNAEDDKDIADAKEILEEEIICSDDNSFGDAGESDNTTSRTKDHDSEDNREAMDSNDENRSNGDEPVSTQVDNDHDDDDDNDDFGDSEAMDSNDENHSNGDEPVSTQVDKDEYDGDDDDDFGDFEAMDSNDEGHSNIEAAADASTSEKEPIETFSAADVNEDEEENDNDDDDDDDFGDFEAMDSNDECHSNIEAAADASTSEKEPIETFSAADVNEDEEENDNDGDDDDDFGDFEAMDSNDEGHSNIEAAADASTSEKEPIETSSAADVNEDEENDNDGDDDDDFGDFEAMDSNDECHGNIEAAADASTSEKEPIETSSAADVNEDEENDNDGDDDDDFGDFEAMDSNDEGHSNIEAAADACTSEKEPIETFSAADVNEDEEENDNDGDDDDDDDDDDFGDFEAMDSNDEGHSNGDEPVSTQVDDDDNDDDFGDFEAMGKSEEDGHVDVLGKGTKSVIESAFVQSAFNRLSSLFQSEDVVVPIHNTGSSNTTSQHLLDVMTDIPVQQKEQLAESTSLHLHLSKLFDHTSTKDTPSNVFIDDRDQIWRYENELNVGGFQIDQKDDVEKALYDLVNVDLPTLAEIAADEEEELDQIHQETVEKEKTISSFEHQKDLQTDTASAGKFNQDLSTDTSPLPNNPTIVAIPSRKKGESQSLNNGDIFSAFDNAFESIDHAPPNDFHESEDENSFGDFNSTPAIQEPSLSPPVSNGKDDLFGAFSDPPAAPETEHVNDADAEAFGTFSRSPMPSEVLSLPKSDLSIAAPTLVADIPNDDDDDDDNFAAFHTSSDNGQESLPTADNHFEVPFSTNDAEIPSMLPPPAMNDVDFKSDNIVDFQNNNEDGSEDDDEDGFGAFNALSSGTAEVAAAEIPSMPLSMPPPPAMNDIEIVDMQNDDEDGSEDNDEDGFGAFNALSSSTAEAVVVAPVAAEVEIPSMPPPPAVDDVDVKSDNIVDVHNDCDNEDGFGALTLCLQIQ</sequence>
<feature type="compositionally biased region" description="Basic and acidic residues" evidence="1">
    <location>
        <begin position="496"/>
        <end position="521"/>
    </location>
</feature>
<feature type="region of interest" description="Disordered" evidence="1">
    <location>
        <begin position="303"/>
        <end position="334"/>
    </location>
</feature>
<reference evidence="2 3" key="1">
    <citation type="journal article" date="2021" name="Sci. Rep.">
        <title>The genome of the diatom Chaetoceros tenuissimus carries an ancient integrated fragment of an extant virus.</title>
        <authorList>
            <person name="Hongo Y."/>
            <person name="Kimura K."/>
            <person name="Takaki Y."/>
            <person name="Yoshida Y."/>
            <person name="Baba S."/>
            <person name="Kobayashi G."/>
            <person name="Nagasaki K."/>
            <person name="Hano T."/>
            <person name="Tomaru Y."/>
        </authorList>
    </citation>
    <scope>NUCLEOTIDE SEQUENCE [LARGE SCALE GENOMIC DNA]</scope>
    <source>
        <strain evidence="2 3">NIES-3715</strain>
    </source>
</reference>
<feature type="region of interest" description="Disordered" evidence="1">
    <location>
        <begin position="1272"/>
        <end position="1304"/>
    </location>
</feature>
<feature type="compositionally biased region" description="Acidic residues" evidence="1">
    <location>
        <begin position="1345"/>
        <end position="1354"/>
    </location>
</feature>
<accession>A0AAD3H6A5</accession>
<keyword evidence="3" id="KW-1185">Reference proteome</keyword>
<feature type="compositionally biased region" description="Acidic residues" evidence="1">
    <location>
        <begin position="775"/>
        <end position="800"/>
    </location>
</feature>
<feature type="compositionally biased region" description="Polar residues" evidence="1">
    <location>
        <begin position="1195"/>
        <end position="1212"/>
    </location>
</feature>
<feature type="compositionally biased region" description="Acidic residues" evidence="1">
    <location>
        <begin position="617"/>
        <end position="636"/>
    </location>
</feature>
<feature type="region of interest" description="Disordered" evidence="1">
    <location>
        <begin position="440"/>
        <end position="470"/>
    </location>
</feature>
<gene>
    <name evidence="2" type="ORF">CTEN210_08678</name>
</gene>
<feature type="compositionally biased region" description="Basic and acidic residues" evidence="1">
    <location>
        <begin position="943"/>
        <end position="953"/>
    </location>
</feature>
<feature type="region of interest" description="Disordered" evidence="1">
    <location>
        <begin position="1177"/>
        <end position="1233"/>
    </location>
</feature>
<feature type="compositionally biased region" description="Acidic residues" evidence="1">
    <location>
        <begin position="580"/>
        <end position="599"/>
    </location>
</feature>
<dbReference type="Proteomes" id="UP001054902">
    <property type="component" value="Unassembled WGS sequence"/>
</dbReference>
<feature type="compositionally biased region" description="Basic and acidic residues" evidence="1">
    <location>
        <begin position="324"/>
        <end position="334"/>
    </location>
</feature>
<evidence type="ECO:0000313" key="2">
    <source>
        <dbReference type="EMBL" id="GFH52202.1"/>
    </source>
</evidence>
<comment type="caution">
    <text evidence="2">The sequence shown here is derived from an EMBL/GenBank/DDBJ whole genome shotgun (WGS) entry which is preliminary data.</text>
</comment>
<feature type="region of interest" description="Disordered" evidence="1">
    <location>
        <begin position="1337"/>
        <end position="1359"/>
    </location>
</feature>
<feature type="compositionally biased region" description="Polar residues" evidence="1">
    <location>
        <begin position="1289"/>
        <end position="1301"/>
    </location>
</feature>
<evidence type="ECO:0000313" key="3">
    <source>
        <dbReference type="Proteomes" id="UP001054902"/>
    </source>
</evidence>
<feature type="compositionally biased region" description="Polar residues" evidence="1">
    <location>
        <begin position="1132"/>
        <end position="1146"/>
    </location>
</feature>
<feature type="region of interest" description="Disordered" evidence="1">
    <location>
        <begin position="360"/>
        <end position="382"/>
    </location>
</feature>
<feature type="compositionally biased region" description="Basic and acidic residues" evidence="1">
    <location>
        <begin position="106"/>
        <end position="116"/>
    </location>
</feature>
<feature type="compositionally biased region" description="Acidic residues" evidence="1">
    <location>
        <begin position="883"/>
        <end position="914"/>
    </location>
</feature>
<dbReference type="EMBL" id="BLLK01000045">
    <property type="protein sequence ID" value="GFH52202.1"/>
    <property type="molecule type" value="Genomic_DNA"/>
</dbReference>
<feature type="compositionally biased region" description="Basic and acidic residues" evidence="1">
    <location>
        <begin position="546"/>
        <end position="569"/>
    </location>
</feature>